<gene>
    <name evidence="25" type="ORF">MGL_3970</name>
</gene>
<dbReference type="OMA" id="QYMTAFP"/>
<keyword evidence="9" id="KW-0479">Metal-binding</keyword>
<accession>A8QC34</accession>
<evidence type="ECO:0000256" key="21">
    <source>
        <dbReference type="ARBA" id="ARBA00048494"/>
    </source>
</evidence>
<dbReference type="GeneID" id="5853282"/>
<comment type="subcellular location">
    <subcellularLocation>
        <location evidence="3">Cell membrane</location>
        <topology evidence="3">Lipid-anchor</topology>
        <topology evidence="3">GPI-anchor</topology>
    </subcellularLocation>
    <subcellularLocation>
        <location evidence="2">Secreted</location>
        <location evidence="2">Cell wall</location>
    </subcellularLocation>
</comment>
<keyword evidence="19" id="KW-0624">Polysaccharide degradation</keyword>
<evidence type="ECO:0000256" key="11">
    <source>
        <dbReference type="ARBA" id="ARBA00022801"/>
    </source>
</evidence>
<evidence type="ECO:0000256" key="8">
    <source>
        <dbReference type="ARBA" id="ARBA00022622"/>
    </source>
</evidence>
<dbReference type="PANTHER" id="PTHR10587">
    <property type="entry name" value="GLYCOSYL TRANSFERASE-RELATED"/>
    <property type="match status" value="1"/>
</dbReference>
<evidence type="ECO:0000256" key="18">
    <source>
        <dbReference type="ARBA" id="ARBA00023316"/>
    </source>
</evidence>
<dbReference type="GO" id="GO:0098552">
    <property type="term" value="C:side of membrane"/>
    <property type="evidence" value="ECO:0007669"/>
    <property type="project" value="UniProtKB-KW"/>
</dbReference>
<evidence type="ECO:0000256" key="6">
    <source>
        <dbReference type="ARBA" id="ARBA00022512"/>
    </source>
</evidence>
<evidence type="ECO:0000313" key="25">
    <source>
        <dbReference type="EMBL" id="EDP41762.1"/>
    </source>
</evidence>
<keyword evidence="14" id="KW-0325">Glycoprotein</keyword>
<evidence type="ECO:0000256" key="19">
    <source>
        <dbReference type="ARBA" id="ARBA00023326"/>
    </source>
</evidence>
<keyword evidence="6" id="KW-0134">Cell wall</keyword>
<evidence type="ECO:0000256" key="3">
    <source>
        <dbReference type="ARBA" id="ARBA00004609"/>
    </source>
</evidence>
<evidence type="ECO:0000256" key="1">
    <source>
        <dbReference type="ARBA" id="ARBA00001941"/>
    </source>
</evidence>
<dbReference type="EC" id="3.5.1.41" evidence="20"/>
<dbReference type="KEGG" id="mgl:MGL_3970"/>
<protein>
    <recommendedName>
        <fullName evidence="20">chitin deacetylase</fullName>
        <ecNumber evidence="20">3.5.1.41</ecNumber>
    </recommendedName>
</protein>
<dbReference type="AlphaFoldDB" id="A8QC34"/>
<comment type="catalytic activity">
    <reaction evidence="21">
        <text>[(1-&gt;4)-N-acetyl-beta-D-glucosaminyl](n) + n H2O = chitosan + n acetate</text>
        <dbReference type="Rhea" id="RHEA:10464"/>
        <dbReference type="Rhea" id="RHEA-COMP:9593"/>
        <dbReference type="Rhea" id="RHEA-COMP:9597"/>
        <dbReference type="ChEBI" id="CHEBI:15377"/>
        <dbReference type="ChEBI" id="CHEBI:17029"/>
        <dbReference type="ChEBI" id="CHEBI:30089"/>
        <dbReference type="ChEBI" id="CHEBI:57704"/>
        <dbReference type="EC" id="3.5.1.41"/>
    </reaction>
    <physiologicalReaction direction="left-to-right" evidence="21">
        <dbReference type="Rhea" id="RHEA:10465"/>
    </physiologicalReaction>
</comment>
<dbReference type="InterPro" id="IPR050248">
    <property type="entry name" value="Polysacc_deacetylase_ArnD"/>
</dbReference>
<evidence type="ECO:0000256" key="16">
    <source>
        <dbReference type="ARBA" id="ARBA00023285"/>
    </source>
</evidence>
<dbReference type="VEuPathDB" id="FungiDB:MGL_3970"/>
<feature type="domain" description="NodB homology" evidence="24">
    <location>
        <begin position="162"/>
        <end position="354"/>
    </location>
</feature>
<keyword evidence="16" id="KW-0170">Cobalt</keyword>
<feature type="compositionally biased region" description="Low complexity" evidence="22">
    <location>
        <begin position="421"/>
        <end position="434"/>
    </location>
</feature>
<evidence type="ECO:0000256" key="22">
    <source>
        <dbReference type="SAM" id="MobiDB-lite"/>
    </source>
</evidence>
<keyword evidence="26" id="KW-1185">Reference proteome</keyword>
<evidence type="ECO:0000256" key="13">
    <source>
        <dbReference type="ARBA" id="ARBA00023136"/>
    </source>
</evidence>
<evidence type="ECO:0000256" key="12">
    <source>
        <dbReference type="ARBA" id="ARBA00023024"/>
    </source>
</evidence>
<keyword evidence="13" id="KW-0472">Membrane</keyword>
<dbReference type="Gene3D" id="3.20.20.370">
    <property type="entry name" value="Glycoside hydrolase/deacetylase"/>
    <property type="match status" value="1"/>
</dbReference>
<dbReference type="GO" id="GO:0005886">
    <property type="term" value="C:plasma membrane"/>
    <property type="evidence" value="ECO:0007669"/>
    <property type="project" value="UniProtKB-SubCell"/>
</dbReference>
<evidence type="ECO:0000256" key="2">
    <source>
        <dbReference type="ARBA" id="ARBA00004191"/>
    </source>
</evidence>
<name>A8QC34_MALGO</name>
<evidence type="ECO:0000256" key="17">
    <source>
        <dbReference type="ARBA" id="ARBA00023288"/>
    </source>
</evidence>
<reference evidence="25 26" key="1">
    <citation type="journal article" date="2007" name="Proc. Natl. Acad. Sci. U.S.A.">
        <title>Dandruff-associated Malassezia genomes reveal convergent and divergent virulence traits shared with plant and human fungal pathogens.</title>
        <authorList>
            <person name="Xu J."/>
            <person name="Saunders C.W."/>
            <person name="Hu P."/>
            <person name="Grant R.A."/>
            <person name="Boekhout T."/>
            <person name="Kuramae E.E."/>
            <person name="Kronstad J.W."/>
            <person name="Deangelis Y.M."/>
            <person name="Reeder N.L."/>
            <person name="Johnstone K.R."/>
            <person name="Leland M."/>
            <person name="Fieno A.M."/>
            <person name="Begley W.M."/>
            <person name="Sun Y."/>
            <person name="Lacey M.P."/>
            <person name="Chaudhary T."/>
            <person name="Keough T."/>
            <person name="Chu L."/>
            <person name="Sears R."/>
            <person name="Yuan B."/>
            <person name="Dawson T.L.Jr."/>
        </authorList>
    </citation>
    <scope>NUCLEOTIDE SEQUENCE [LARGE SCALE GENOMIC DNA]</scope>
    <source>
        <strain evidence="26">ATCC MYA-4612 / CBS 7966</strain>
    </source>
</reference>
<dbReference type="Proteomes" id="UP000008837">
    <property type="component" value="Unassembled WGS sequence"/>
</dbReference>
<dbReference type="InterPro" id="IPR011330">
    <property type="entry name" value="Glyco_hydro/deAcase_b/a-brl"/>
</dbReference>
<evidence type="ECO:0000256" key="10">
    <source>
        <dbReference type="ARBA" id="ARBA00022729"/>
    </source>
</evidence>
<feature type="signal peptide" evidence="23">
    <location>
        <begin position="1"/>
        <end position="21"/>
    </location>
</feature>
<evidence type="ECO:0000256" key="15">
    <source>
        <dbReference type="ARBA" id="ARBA00023277"/>
    </source>
</evidence>
<keyword evidence="11" id="KW-0378">Hydrolase</keyword>
<evidence type="ECO:0000313" key="26">
    <source>
        <dbReference type="Proteomes" id="UP000008837"/>
    </source>
</evidence>
<dbReference type="EMBL" id="AAYY01000016">
    <property type="protein sequence ID" value="EDP41762.1"/>
    <property type="molecule type" value="Genomic_DNA"/>
</dbReference>
<keyword evidence="18" id="KW-0961">Cell wall biogenesis/degradation</keyword>
<evidence type="ECO:0000256" key="5">
    <source>
        <dbReference type="ARBA" id="ARBA00022475"/>
    </source>
</evidence>
<comment type="similarity">
    <text evidence="4">Belongs to the polysaccharide deacetylase family.</text>
</comment>
<dbReference type="PANTHER" id="PTHR10587:SF98">
    <property type="entry name" value="CHITIN DEACETYLASE"/>
    <property type="match status" value="1"/>
</dbReference>
<keyword evidence="12" id="KW-0146">Chitin degradation</keyword>
<keyword evidence="15" id="KW-0119">Carbohydrate metabolism</keyword>
<feature type="chain" id="PRO_5002725561" description="chitin deacetylase" evidence="23">
    <location>
        <begin position="22"/>
        <end position="457"/>
    </location>
</feature>
<dbReference type="GO" id="GO:0004099">
    <property type="term" value="F:chitin deacetylase activity"/>
    <property type="evidence" value="ECO:0007669"/>
    <property type="project" value="UniProtKB-EC"/>
</dbReference>
<dbReference type="CDD" id="cd10952">
    <property type="entry name" value="CE4_MrCDA_like"/>
    <property type="match status" value="1"/>
</dbReference>
<dbReference type="PROSITE" id="PS51677">
    <property type="entry name" value="NODB"/>
    <property type="match status" value="1"/>
</dbReference>
<evidence type="ECO:0000256" key="9">
    <source>
        <dbReference type="ARBA" id="ARBA00022723"/>
    </source>
</evidence>
<feature type="region of interest" description="Disordered" evidence="22">
    <location>
        <begin position="408"/>
        <end position="434"/>
    </location>
</feature>
<proteinExistence type="inferred from homology"/>
<feature type="compositionally biased region" description="Polar residues" evidence="22">
    <location>
        <begin position="411"/>
        <end position="420"/>
    </location>
</feature>
<dbReference type="SUPFAM" id="SSF88713">
    <property type="entry name" value="Glycoside hydrolase/deacetylase"/>
    <property type="match status" value="1"/>
</dbReference>
<keyword evidence="7" id="KW-0964">Secreted</keyword>
<dbReference type="InterPro" id="IPR002509">
    <property type="entry name" value="NODB_dom"/>
</dbReference>
<comment type="caution">
    <text evidence="25">The sequence shown here is derived from an EMBL/GenBank/DDBJ whole genome shotgun (WGS) entry which is preliminary data.</text>
</comment>
<dbReference type="GO" id="GO:0009272">
    <property type="term" value="P:fungal-type cell wall biogenesis"/>
    <property type="evidence" value="ECO:0007669"/>
    <property type="project" value="UniProtKB-ARBA"/>
</dbReference>
<evidence type="ECO:0000259" key="24">
    <source>
        <dbReference type="PROSITE" id="PS51677"/>
    </source>
</evidence>
<organism evidence="25 26">
    <name type="scientific">Malassezia globosa (strain ATCC MYA-4612 / CBS 7966)</name>
    <name type="common">Dandruff-associated fungus</name>
    <dbReference type="NCBI Taxonomy" id="425265"/>
    <lineage>
        <taxon>Eukaryota</taxon>
        <taxon>Fungi</taxon>
        <taxon>Dikarya</taxon>
        <taxon>Basidiomycota</taxon>
        <taxon>Ustilaginomycotina</taxon>
        <taxon>Malasseziomycetes</taxon>
        <taxon>Malasseziales</taxon>
        <taxon>Malasseziaceae</taxon>
        <taxon>Malassezia</taxon>
    </lineage>
</organism>
<dbReference type="RefSeq" id="XP_001728976.1">
    <property type="nucleotide sequence ID" value="XM_001728924.1"/>
</dbReference>
<dbReference type="GO" id="GO:0000272">
    <property type="term" value="P:polysaccharide catabolic process"/>
    <property type="evidence" value="ECO:0007669"/>
    <property type="project" value="UniProtKB-KW"/>
</dbReference>
<sequence length="457" mass="51707">MRMWPAALGWIFLISFTCIHAHIGRGLSLGNTSLSVISQNKRAHFANESQLANVTSFKKQCRVEDLPVSGKLRKAYPKDNKIASIQDHDEDAKELWAKIKSSNTIPSNVEQKQGVKHHMAISKHESHQYSDSADPDCWWSATMCTKPKINVTEDITFCPEPETWGLTFDDGPDCGHNEFYDFLQSKNLRATMFYIGSNVLNYPLQAQRAITDGHEVCVHTWSHHYMTTLDDEQVFAELYYTIRILKDVLGVTVRCWRPPFGDVDDRVRAIADQLGLRTIIWSRDTDDWNVEPDGDASKEKINSNYESIINKDANSNSSSSGNIVLTHELSRATMHEFMRMYPKIESAFEHIVPVHVCMNNSHPYVENAPTYPSFQEFVSGDIIARNIPNMDNYSIQVASKLSITPLEEQNHTNNSSDSAQHTSDPSSDPSSSTHVTAFSPHLSITLTFLTIMAIWHI</sequence>
<dbReference type="STRING" id="425265.A8QC34"/>
<evidence type="ECO:0000256" key="14">
    <source>
        <dbReference type="ARBA" id="ARBA00023180"/>
    </source>
</evidence>
<keyword evidence="5" id="KW-1003">Cell membrane</keyword>
<dbReference type="GO" id="GO:0046872">
    <property type="term" value="F:metal ion binding"/>
    <property type="evidence" value="ECO:0007669"/>
    <property type="project" value="UniProtKB-KW"/>
</dbReference>
<keyword evidence="17" id="KW-0449">Lipoprotein</keyword>
<dbReference type="GO" id="GO:0071555">
    <property type="term" value="P:cell wall organization"/>
    <property type="evidence" value="ECO:0007669"/>
    <property type="project" value="UniProtKB-KW"/>
</dbReference>
<keyword evidence="8" id="KW-0336">GPI-anchor</keyword>
<evidence type="ECO:0000256" key="20">
    <source>
        <dbReference type="ARBA" id="ARBA00024056"/>
    </source>
</evidence>
<evidence type="ECO:0000256" key="23">
    <source>
        <dbReference type="SAM" id="SignalP"/>
    </source>
</evidence>
<dbReference type="GO" id="GO:0006032">
    <property type="term" value="P:chitin catabolic process"/>
    <property type="evidence" value="ECO:0007669"/>
    <property type="project" value="UniProtKB-KW"/>
</dbReference>
<keyword evidence="10 23" id="KW-0732">Signal</keyword>
<evidence type="ECO:0000256" key="4">
    <source>
        <dbReference type="ARBA" id="ARBA00010973"/>
    </source>
</evidence>
<dbReference type="FunFam" id="3.20.20.370:FF:000004">
    <property type="entry name" value="Related to Chitin deacetylase"/>
    <property type="match status" value="1"/>
</dbReference>
<dbReference type="InParanoid" id="A8QC34"/>
<dbReference type="OrthoDB" id="407355at2759"/>
<dbReference type="Pfam" id="PF01522">
    <property type="entry name" value="Polysacc_deac_1"/>
    <property type="match status" value="1"/>
</dbReference>
<evidence type="ECO:0000256" key="7">
    <source>
        <dbReference type="ARBA" id="ARBA00022525"/>
    </source>
</evidence>
<comment type="cofactor">
    <cofactor evidence="1">
        <name>Co(2+)</name>
        <dbReference type="ChEBI" id="CHEBI:48828"/>
    </cofactor>
</comment>